<reference evidence="1 2" key="1">
    <citation type="submission" date="2016-06" db="EMBL/GenBank/DDBJ databases">
        <title>Three novel species with peptidoglycan cell walls form the new genus Lacunisphaera gen. nov. in the family Opitutaceae of the verrucomicrobial subdivision 4.</title>
        <authorList>
            <person name="Rast P."/>
            <person name="Gloeckner I."/>
            <person name="Jogler M."/>
            <person name="Boedeker C."/>
            <person name="Jeske O."/>
            <person name="Wiegand S."/>
            <person name="Reinhardt R."/>
            <person name="Schumann P."/>
            <person name="Rohde M."/>
            <person name="Spring S."/>
            <person name="Gloeckner F.O."/>
            <person name="Jogler C."/>
        </authorList>
    </citation>
    <scope>NUCLEOTIDE SEQUENCE [LARGE SCALE GENOMIC DNA]</scope>
    <source>
        <strain evidence="1 2">IG16b</strain>
    </source>
</reference>
<evidence type="ECO:0000313" key="1">
    <source>
        <dbReference type="EMBL" id="AOS45310.1"/>
    </source>
</evidence>
<dbReference type="Proteomes" id="UP000095228">
    <property type="component" value="Chromosome"/>
</dbReference>
<dbReference type="EMBL" id="CP016094">
    <property type="protein sequence ID" value="AOS45310.1"/>
    <property type="molecule type" value="Genomic_DNA"/>
</dbReference>
<dbReference type="STRING" id="1838286.Verru16b_02390"/>
<dbReference type="AlphaFoldDB" id="A0A1D8AWP7"/>
<evidence type="ECO:0000313" key="2">
    <source>
        <dbReference type="Proteomes" id="UP000095228"/>
    </source>
</evidence>
<sequence>MEQPTTPDVIPAGTKTICIGLTCWRWQKTKAQTIRGLAHRLGVTVKLTERIHGLRRDIDAQVSGKNTDRFIGEFVRNC</sequence>
<name>A0A1D8AWP7_9BACT</name>
<proteinExistence type="predicted"/>
<dbReference type="KEGG" id="obg:Verru16b_02390"/>
<protein>
    <submittedName>
        <fullName evidence="1">Uncharacterized protein</fullName>
    </submittedName>
</protein>
<accession>A0A1D8AWP7</accession>
<organism evidence="1 2">
    <name type="scientific">Lacunisphaera limnophila</name>
    <dbReference type="NCBI Taxonomy" id="1838286"/>
    <lineage>
        <taxon>Bacteria</taxon>
        <taxon>Pseudomonadati</taxon>
        <taxon>Verrucomicrobiota</taxon>
        <taxon>Opitutia</taxon>
        <taxon>Opitutales</taxon>
        <taxon>Opitutaceae</taxon>
        <taxon>Lacunisphaera</taxon>
    </lineage>
</organism>
<gene>
    <name evidence="1" type="ORF">Verru16b_02390</name>
</gene>
<keyword evidence="2" id="KW-1185">Reference proteome</keyword>
<dbReference type="OrthoDB" id="197098at2"/>
<dbReference type="RefSeq" id="WP_069962476.1">
    <property type="nucleotide sequence ID" value="NZ_CP016094.1"/>
</dbReference>